<proteinExistence type="predicted"/>
<evidence type="ECO:0000313" key="1">
    <source>
        <dbReference type="EMBL" id="KZO90030.1"/>
    </source>
</evidence>
<accession>A0A167G001</accession>
<gene>
    <name evidence="1" type="ORF">CALVIDRAFT_592020</name>
</gene>
<dbReference type="AlphaFoldDB" id="A0A167G001"/>
<name>A0A167G001_CALVF</name>
<keyword evidence="2" id="KW-1185">Reference proteome</keyword>
<evidence type="ECO:0000313" key="2">
    <source>
        <dbReference type="Proteomes" id="UP000076738"/>
    </source>
</evidence>
<dbReference type="Proteomes" id="UP000076738">
    <property type="component" value="Unassembled WGS sequence"/>
</dbReference>
<dbReference type="EMBL" id="KV417354">
    <property type="protein sequence ID" value="KZO90030.1"/>
    <property type="molecule type" value="Genomic_DNA"/>
</dbReference>
<reference evidence="1 2" key="1">
    <citation type="journal article" date="2016" name="Mol. Biol. Evol.">
        <title>Comparative Genomics of Early-Diverging Mushroom-Forming Fungi Provides Insights into the Origins of Lignocellulose Decay Capabilities.</title>
        <authorList>
            <person name="Nagy L.G."/>
            <person name="Riley R."/>
            <person name="Tritt A."/>
            <person name="Adam C."/>
            <person name="Daum C."/>
            <person name="Floudas D."/>
            <person name="Sun H."/>
            <person name="Yadav J.S."/>
            <person name="Pangilinan J."/>
            <person name="Larsson K.H."/>
            <person name="Matsuura K."/>
            <person name="Barry K."/>
            <person name="Labutti K."/>
            <person name="Kuo R."/>
            <person name="Ohm R.A."/>
            <person name="Bhattacharya S.S."/>
            <person name="Shirouzu T."/>
            <person name="Yoshinaga Y."/>
            <person name="Martin F.M."/>
            <person name="Grigoriev I.V."/>
            <person name="Hibbett D.S."/>
        </authorList>
    </citation>
    <scope>NUCLEOTIDE SEQUENCE [LARGE SCALE GENOMIC DNA]</scope>
    <source>
        <strain evidence="1 2">TUFC12733</strain>
    </source>
</reference>
<dbReference type="STRING" id="1330018.A0A167G001"/>
<organism evidence="1 2">
    <name type="scientific">Calocera viscosa (strain TUFC12733)</name>
    <dbReference type="NCBI Taxonomy" id="1330018"/>
    <lineage>
        <taxon>Eukaryota</taxon>
        <taxon>Fungi</taxon>
        <taxon>Dikarya</taxon>
        <taxon>Basidiomycota</taxon>
        <taxon>Agaricomycotina</taxon>
        <taxon>Dacrymycetes</taxon>
        <taxon>Dacrymycetales</taxon>
        <taxon>Dacrymycetaceae</taxon>
        <taxon>Calocera</taxon>
    </lineage>
</organism>
<protein>
    <submittedName>
        <fullName evidence="1">Uncharacterized protein</fullName>
    </submittedName>
</protein>
<sequence>MVTLRGLPFEGIVCPPKDPGPWCDAWAWLKSIAQCDMKFRRNEGVPVQEYVAGVKAIIDEPQQLNGLFLSGPLSINAPFVLDMWSFRNIKAVLDGDKVTLVALLDMEGMQVILRWALGQAPRIEDVDAELSDLLLDLLLKDPVLERTPKEGRQARHLLVLAQRATMSSPSHELIEKFRKGILEDMGA</sequence>